<dbReference type="Gene3D" id="2.60.120.260">
    <property type="entry name" value="Galactose-binding domain-like"/>
    <property type="match status" value="1"/>
</dbReference>
<dbReference type="SMART" id="SM00231">
    <property type="entry name" value="FA58C"/>
    <property type="match status" value="1"/>
</dbReference>
<evidence type="ECO:0000256" key="1">
    <source>
        <dbReference type="SAM" id="SignalP"/>
    </source>
</evidence>
<accession>A0A6G9H3S2</accession>
<dbReference type="SUPFAM" id="SSF49785">
    <property type="entry name" value="Galactose-binding domain-like"/>
    <property type="match status" value="1"/>
</dbReference>
<proteinExistence type="predicted"/>
<reference evidence="3 4" key="1">
    <citation type="submission" date="2020-03" db="EMBL/GenBank/DDBJ databases">
        <title>A novel species.</title>
        <authorList>
            <person name="Gao J."/>
        </authorList>
    </citation>
    <scope>NUCLEOTIDE SEQUENCE [LARGE SCALE GENOMIC DNA]</scope>
    <source>
        <strain evidence="3 4">QMT-12</strain>
    </source>
</reference>
<organism evidence="3 4">
    <name type="scientific">Streptomyces liangshanensis</name>
    <dbReference type="NCBI Taxonomy" id="2717324"/>
    <lineage>
        <taxon>Bacteria</taxon>
        <taxon>Bacillati</taxon>
        <taxon>Actinomycetota</taxon>
        <taxon>Actinomycetes</taxon>
        <taxon>Kitasatosporales</taxon>
        <taxon>Streptomycetaceae</taxon>
        <taxon>Streptomyces</taxon>
    </lineage>
</organism>
<dbReference type="EMBL" id="CP050177">
    <property type="protein sequence ID" value="QIQ04767.1"/>
    <property type="molecule type" value="Genomic_DNA"/>
</dbReference>
<evidence type="ECO:0000313" key="4">
    <source>
        <dbReference type="Proteomes" id="UP000501179"/>
    </source>
</evidence>
<feature type="signal peptide" evidence="1">
    <location>
        <begin position="1"/>
        <end position="19"/>
    </location>
</feature>
<dbReference type="PANTHER" id="PTHR45713:SF6">
    <property type="entry name" value="F5_8 TYPE C DOMAIN-CONTAINING PROTEIN"/>
    <property type="match status" value="1"/>
</dbReference>
<gene>
    <name evidence="3" type="ORF">HA039_23015</name>
</gene>
<keyword evidence="1" id="KW-0732">Signal</keyword>
<name>A0A6G9H3S2_9ACTN</name>
<dbReference type="PANTHER" id="PTHR45713">
    <property type="entry name" value="FTP DOMAIN-CONTAINING PROTEIN"/>
    <property type="match status" value="1"/>
</dbReference>
<evidence type="ECO:0000313" key="3">
    <source>
        <dbReference type="EMBL" id="QIQ04767.1"/>
    </source>
</evidence>
<feature type="domain" description="F5/8 type C" evidence="2">
    <location>
        <begin position="417"/>
        <end position="568"/>
    </location>
</feature>
<dbReference type="Proteomes" id="UP000501179">
    <property type="component" value="Chromosome"/>
</dbReference>
<dbReference type="KEGG" id="slia:HA039_23015"/>
<dbReference type="AlphaFoldDB" id="A0A6G9H3S2"/>
<evidence type="ECO:0000259" key="2">
    <source>
        <dbReference type="PROSITE" id="PS50022"/>
    </source>
</evidence>
<dbReference type="Pfam" id="PF00754">
    <property type="entry name" value="F5_F8_type_C"/>
    <property type="match status" value="1"/>
</dbReference>
<sequence>MAISRRSVIVSALAGTATAGLGGLPGTLTQAAAAPTAPAASPPGDVVGKVTVGYQGWFACIGDGAPINSWWHYSRNAGQPPSPSNTTLVSWPDMREYTRSYPTAYPNLGNGQRATLFSSWDQQTVDTHFRWMRENGCDTAALQRFNPFGAEGPTRDGMAQKVRQSAEAYGRKFYIMYDVTDWTNMQSEIKQDWTTKMRAYTASSAYAVQNGKPVVCIWGFGFNDPGRPFAPAPCKDVVDWFKAQGCYVIGGVPTHWRNGINDSRPGFLDVYHSFDMISPWMVGRITNVSQADQFYRDLNTPDQADCDARGIDYQPCVIPGDLQSGHRAHGELMWRQFYNLCRVGVQGFYISMFDEFNEGNQIAKTTETSAEVPAGSGIRALNEDGTACSADYYLRLTADGGRMLKGQLALTAVRPTVPFPGGGGPTQPTGDLALNRPATASSVTQNYGAGNAVDGNGSSYWESANNAFPQWIQVDLGAASAVKRVVLSLPPNPAWGSRTQTVAVLGSTNGSDFSTLSAAAGRTFDPASGNTTTVTLATAANARYVRLQFTGNTGWPAGQLSGFSVYAS</sequence>
<dbReference type="CDD" id="cd11576">
    <property type="entry name" value="GH99_GH71_like_2"/>
    <property type="match status" value="1"/>
</dbReference>
<dbReference type="Gene3D" id="3.20.20.80">
    <property type="entry name" value="Glycosidases"/>
    <property type="match status" value="1"/>
</dbReference>
<dbReference type="PROSITE" id="PS51318">
    <property type="entry name" value="TAT"/>
    <property type="match status" value="1"/>
</dbReference>
<feature type="chain" id="PRO_5038577317" evidence="1">
    <location>
        <begin position="20"/>
        <end position="568"/>
    </location>
</feature>
<dbReference type="InterPro" id="IPR006311">
    <property type="entry name" value="TAT_signal"/>
</dbReference>
<dbReference type="RefSeq" id="WP_167032963.1">
    <property type="nucleotide sequence ID" value="NZ_CP050177.1"/>
</dbReference>
<dbReference type="PROSITE" id="PS50022">
    <property type="entry name" value="FA58C_3"/>
    <property type="match status" value="1"/>
</dbReference>
<dbReference type="InterPro" id="IPR051941">
    <property type="entry name" value="BG_Antigen-Binding_Lectin"/>
</dbReference>
<dbReference type="InterPro" id="IPR008979">
    <property type="entry name" value="Galactose-bd-like_sf"/>
</dbReference>
<dbReference type="InterPro" id="IPR000421">
    <property type="entry name" value="FA58C"/>
</dbReference>
<keyword evidence="4" id="KW-1185">Reference proteome</keyword>
<protein>
    <submittedName>
        <fullName evidence="3">Xylosidase</fullName>
    </submittedName>
</protein>